<dbReference type="AlphaFoldDB" id="A0ABD1FWN6"/>
<organism evidence="1 2">
    <name type="scientific">Salvia divinorum</name>
    <name type="common">Maria pastora</name>
    <name type="synonym">Diviner's sage</name>
    <dbReference type="NCBI Taxonomy" id="28513"/>
    <lineage>
        <taxon>Eukaryota</taxon>
        <taxon>Viridiplantae</taxon>
        <taxon>Streptophyta</taxon>
        <taxon>Embryophyta</taxon>
        <taxon>Tracheophyta</taxon>
        <taxon>Spermatophyta</taxon>
        <taxon>Magnoliopsida</taxon>
        <taxon>eudicotyledons</taxon>
        <taxon>Gunneridae</taxon>
        <taxon>Pentapetalae</taxon>
        <taxon>asterids</taxon>
        <taxon>lamiids</taxon>
        <taxon>Lamiales</taxon>
        <taxon>Lamiaceae</taxon>
        <taxon>Nepetoideae</taxon>
        <taxon>Mentheae</taxon>
        <taxon>Salviinae</taxon>
        <taxon>Salvia</taxon>
        <taxon>Salvia subgen. Calosphace</taxon>
    </lineage>
</organism>
<reference evidence="1 2" key="1">
    <citation type="submission" date="2024-06" db="EMBL/GenBank/DDBJ databases">
        <title>A chromosome level genome sequence of Diviner's sage (Salvia divinorum).</title>
        <authorList>
            <person name="Ford S.A."/>
            <person name="Ro D.-K."/>
            <person name="Ness R.W."/>
            <person name="Phillips M.A."/>
        </authorList>
    </citation>
    <scope>NUCLEOTIDE SEQUENCE [LARGE SCALE GENOMIC DNA]</scope>
    <source>
        <strain evidence="1">SAF-2024a</strain>
        <tissue evidence="1">Leaf</tissue>
    </source>
</reference>
<gene>
    <name evidence="1" type="ORF">AAHA92_28143</name>
</gene>
<dbReference type="EMBL" id="JBEAFC010000011">
    <property type="protein sequence ID" value="KAL1535358.1"/>
    <property type="molecule type" value="Genomic_DNA"/>
</dbReference>
<proteinExistence type="predicted"/>
<comment type="caution">
    <text evidence="1">The sequence shown here is derived from an EMBL/GenBank/DDBJ whole genome shotgun (WGS) entry which is preliminary data.</text>
</comment>
<evidence type="ECO:0000313" key="1">
    <source>
        <dbReference type="EMBL" id="KAL1535358.1"/>
    </source>
</evidence>
<accession>A0ABD1FWN6</accession>
<sequence>MKNKGPNKVGHRRPCEAKAQLSQISLGFSPFSTPFTIVSEERLVQLTWIRGAWFWSHEFASFMTSDLGNFCRFGISRYLSTDLATSYL</sequence>
<protein>
    <submittedName>
        <fullName evidence="1">Uncharacterized protein</fullName>
    </submittedName>
</protein>
<name>A0ABD1FWN6_SALDI</name>
<dbReference type="Proteomes" id="UP001567538">
    <property type="component" value="Unassembled WGS sequence"/>
</dbReference>
<evidence type="ECO:0000313" key="2">
    <source>
        <dbReference type="Proteomes" id="UP001567538"/>
    </source>
</evidence>
<keyword evidence="2" id="KW-1185">Reference proteome</keyword>